<keyword evidence="3" id="KW-0902">Two-component regulatory system</keyword>
<keyword evidence="2 6" id="KW-0418">Kinase</keyword>
<keyword evidence="4" id="KW-0812">Transmembrane</keyword>
<dbReference type="Gene3D" id="3.30.565.10">
    <property type="entry name" value="Histidine kinase-like ATPase, C-terminal domain"/>
    <property type="match status" value="1"/>
</dbReference>
<evidence type="ECO:0000256" key="3">
    <source>
        <dbReference type="ARBA" id="ARBA00023012"/>
    </source>
</evidence>
<evidence type="ECO:0000256" key="4">
    <source>
        <dbReference type="SAM" id="Phobius"/>
    </source>
</evidence>
<feature type="domain" description="Histidine kinase/HSP90-like ATPase" evidence="5">
    <location>
        <begin position="316"/>
        <end position="402"/>
    </location>
</feature>
<dbReference type="GO" id="GO:0016301">
    <property type="term" value="F:kinase activity"/>
    <property type="evidence" value="ECO:0007669"/>
    <property type="project" value="UniProtKB-KW"/>
</dbReference>
<dbReference type="PANTHER" id="PTHR24421">
    <property type="entry name" value="NITRATE/NITRITE SENSOR PROTEIN NARX-RELATED"/>
    <property type="match status" value="1"/>
</dbReference>
<feature type="transmembrane region" description="Helical" evidence="4">
    <location>
        <begin position="183"/>
        <end position="204"/>
    </location>
</feature>
<dbReference type="GO" id="GO:0000160">
    <property type="term" value="P:phosphorelay signal transduction system"/>
    <property type="evidence" value="ECO:0007669"/>
    <property type="project" value="UniProtKB-KW"/>
</dbReference>
<dbReference type="STRING" id="589385.SAMN05421504_107319"/>
<dbReference type="InterPro" id="IPR003594">
    <property type="entry name" value="HATPase_dom"/>
</dbReference>
<feature type="transmembrane region" description="Helical" evidence="4">
    <location>
        <begin position="39"/>
        <end position="61"/>
    </location>
</feature>
<dbReference type="InterPro" id="IPR036890">
    <property type="entry name" value="HATPase_C_sf"/>
</dbReference>
<proteinExistence type="predicted"/>
<keyword evidence="4" id="KW-0472">Membrane</keyword>
<protein>
    <submittedName>
        <fullName evidence="6">Signal transduction histidine kinase</fullName>
    </submittedName>
</protein>
<feature type="transmembrane region" description="Helical" evidence="4">
    <location>
        <begin position="73"/>
        <end position="92"/>
    </location>
</feature>
<keyword evidence="7" id="KW-1185">Reference proteome</keyword>
<evidence type="ECO:0000259" key="5">
    <source>
        <dbReference type="Pfam" id="PF02518"/>
    </source>
</evidence>
<dbReference type="EMBL" id="FNON01000007">
    <property type="protein sequence ID" value="SDY88708.1"/>
    <property type="molecule type" value="Genomic_DNA"/>
</dbReference>
<dbReference type="Proteomes" id="UP000199515">
    <property type="component" value="Unassembled WGS sequence"/>
</dbReference>
<dbReference type="Pfam" id="PF02518">
    <property type="entry name" value="HATPase_c"/>
    <property type="match status" value="1"/>
</dbReference>
<dbReference type="PANTHER" id="PTHR24421:SF61">
    <property type="entry name" value="OXYGEN SENSOR HISTIDINE KINASE NREB"/>
    <property type="match status" value="1"/>
</dbReference>
<evidence type="ECO:0000256" key="2">
    <source>
        <dbReference type="ARBA" id="ARBA00022777"/>
    </source>
</evidence>
<evidence type="ECO:0000256" key="1">
    <source>
        <dbReference type="ARBA" id="ARBA00022679"/>
    </source>
</evidence>
<name>A0A1H3NIR7_9PSEU</name>
<dbReference type="OrthoDB" id="3534981at2"/>
<gene>
    <name evidence="6" type="ORF">SAMN05421504_107319</name>
</gene>
<keyword evidence="4" id="KW-1133">Transmembrane helix</keyword>
<dbReference type="CDD" id="cd16917">
    <property type="entry name" value="HATPase_UhpB-NarQ-NarX-like"/>
    <property type="match status" value="1"/>
</dbReference>
<evidence type="ECO:0000313" key="6">
    <source>
        <dbReference type="EMBL" id="SDY88708.1"/>
    </source>
</evidence>
<dbReference type="InterPro" id="IPR050482">
    <property type="entry name" value="Sensor_HK_TwoCompSys"/>
</dbReference>
<sequence length="403" mass="42362">MELFGEVSGLGRGEGLVRGPRFRPKVLFTGTSVDLSSPVIARCVALVPIAYRIAAMMQIVWSIRTVYGSGEPVLLWATGGLLLAANVGIAMWMRARPTAVPLVDVVHAVVLNIFVAVTSPPHLYPVLMGISWAYLAGTVALCTLLRGVVTGTVLVVASVPLLAIMSGLHNGELVPLASVGASLIPLVICEVVALVGLVLIGTSLQSVADTFVSRGRLEERERHRREMHDTVLQVLESLALATPSDAADPAARLAEVRGIARQQAMVLRRSLDESEEPAEGLCARLRTLVGEMAGQGLRAQLVESEIADVPAPVGAALHDAAREALQNTMKHAGTKEAVLRVTELDGGVAVIARDHGVGFDVADRPAGFGIANSILARLAEVGGSARVDSTPGRGTRVLLWVPA</sequence>
<organism evidence="6 7">
    <name type="scientific">Amycolatopsis xylanica</name>
    <dbReference type="NCBI Taxonomy" id="589385"/>
    <lineage>
        <taxon>Bacteria</taxon>
        <taxon>Bacillati</taxon>
        <taxon>Actinomycetota</taxon>
        <taxon>Actinomycetes</taxon>
        <taxon>Pseudonocardiales</taxon>
        <taxon>Pseudonocardiaceae</taxon>
        <taxon>Amycolatopsis</taxon>
    </lineage>
</organism>
<evidence type="ECO:0000313" key="7">
    <source>
        <dbReference type="Proteomes" id="UP000199515"/>
    </source>
</evidence>
<dbReference type="AlphaFoldDB" id="A0A1H3NIR7"/>
<keyword evidence="1" id="KW-0808">Transferase</keyword>
<feature type="transmembrane region" description="Helical" evidence="4">
    <location>
        <begin position="123"/>
        <end position="145"/>
    </location>
</feature>
<dbReference type="SUPFAM" id="SSF55874">
    <property type="entry name" value="ATPase domain of HSP90 chaperone/DNA topoisomerase II/histidine kinase"/>
    <property type="match status" value="1"/>
</dbReference>
<feature type="transmembrane region" description="Helical" evidence="4">
    <location>
        <begin position="152"/>
        <end position="171"/>
    </location>
</feature>
<reference evidence="6 7" key="1">
    <citation type="submission" date="2016-10" db="EMBL/GenBank/DDBJ databases">
        <authorList>
            <person name="de Groot N.N."/>
        </authorList>
    </citation>
    <scope>NUCLEOTIDE SEQUENCE [LARGE SCALE GENOMIC DNA]</scope>
    <source>
        <strain evidence="6 7">CPCC 202699</strain>
    </source>
</reference>
<accession>A0A1H3NIR7</accession>